<keyword evidence="3 9" id="KW-0560">Oxidoreductase</keyword>
<dbReference type="InterPro" id="IPR016160">
    <property type="entry name" value="Ald_DH_CS_CYS"/>
</dbReference>
<dbReference type="FunFam" id="3.40.605.10:FF:000045">
    <property type="entry name" value="1-pyrroline-5-carboxylate dehydrogenase 1"/>
    <property type="match status" value="1"/>
</dbReference>
<dbReference type="Pfam" id="PF00171">
    <property type="entry name" value="Aldedh"/>
    <property type="match status" value="1"/>
</dbReference>
<feature type="domain" description="Aldehyde dehydrogenase" evidence="10">
    <location>
        <begin position="51"/>
        <end position="512"/>
    </location>
</feature>
<reference evidence="11 12" key="1">
    <citation type="submission" date="2020-08" db="EMBL/GenBank/DDBJ databases">
        <title>Genomic Encyclopedia of Type Strains, Phase IV (KMG-IV): sequencing the most valuable type-strain genomes for metagenomic binning, comparative biology and taxonomic classification.</title>
        <authorList>
            <person name="Goeker M."/>
        </authorList>
    </citation>
    <scope>NUCLEOTIDE SEQUENCE [LARGE SCALE GENOMIC DNA]</scope>
    <source>
        <strain evidence="11 12">DSM 21458</strain>
    </source>
</reference>
<dbReference type="EMBL" id="JACHHG010000002">
    <property type="protein sequence ID" value="MBB6097064.1"/>
    <property type="molecule type" value="Genomic_DNA"/>
</dbReference>
<dbReference type="NCBIfam" id="TIGR01237">
    <property type="entry name" value="D1pyr5carbox2"/>
    <property type="match status" value="1"/>
</dbReference>
<dbReference type="InterPro" id="IPR016161">
    <property type="entry name" value="Ald_DH/histidinol_DH"/>
</dbReference>
<evidence type="ECO:0000256" key="8">
    <source>
        <dbReference type="PROSITE-ProRule" id="PRU10007"/>
    </source>
</evidence>
<dbReference type="AlphaFoldDB" id="A0A841HWP2"/>
<evidence type="ECO:0000256" key="1">
    <source>
        <dbReference type="ARBA" id="ARBA00004786"/>
    </source>
</evidence>
<dbReference type="PANTHER" id="PTHR42862:SF1">
    <property type="entry name" value="DELTA-1-PYRROLINE-5-CARBOXYLATE DEHYDROGENASE 2, ISOFORM A-RELATED"/>
    <property type="match status" value="1"/>
</dbReference>
<feature type="active site" evidence="8">
    <location>
        <position position="288"/>
    </location>
</feature>
<dbReference type="EC" id="1.2.1.88" evidence="2"/>
<dbReference type="InterPro" id="IPR029510">
    <property type="entry name" value="Ald_DH_CS_GLU"/>
</dbReference>
<keyword evidence="4" id="KW-0520">NAD</keyword>
<evidence type="ECO:0000256" key="5">
    <source>
        <dbReference type="ARBA" id="ARBA00032259"/>
    </source>
</evidence>
<accession>A0A841HWP2</accession>
<comment type="pathway">
    <text evidence="1">Amino-acid degradation; L-proline degradation into L-glutamate; L-glutamate from L-proline: step 2/2.</text>
</comment>
<dbReference type="PANTHER" id="PTHR42862">
    <property type="entry name" value="DELTA-1-PYRROLINE-5-CARBOXYLATE DEHYDROGENASE 1, ISOFORM A-RELATED"/>
    <property type="match status" value="1"/>
</dbReference>
<comment type="caution">
    <text evidence="11">The sequence shown here is derived from an EMBL/GenBank/DDBJ whole genome shotgun (WGS) entry which is preliminary data.</text>
</comment>
<dbReference type="InterPro" id="IPR016162">
    <property type="entry name" value="Ald_DH_N"/>
</dbReference>
<dbReference type="Proteomes" id="UP000569951">
    <property type="component" value="Unassembled WGS sequence"/>
</dbReference>
<evidence type="ECO:0000256" key="2">
    <source>
        <dbReference type="ARBA" id="ARBA00012884"/>
    </source>
</evidence>
<evidence type="ECO:0000256" key="7">
    <source>
        <dbReference type="ARBA" id="ARBA00061617"/>
    </source>
</evidence>
<dbReference type="Gene3D" id="3.40.605.10">
    <property type="entry name" value="Aldehyde Dehydrogenase, Chain A, domain 1"/>
    <property type="match status" value="1"/>
</dbReference>
<evidence type="ECO:0000313" key="12">
    <source>
        <dbReference type="Proteomes" id="UP000569951"/>
    </source>
</evidence>
<keyword evidence="12" id="KW-1185">Reference proteome</keyword>
<evidence type="ECO:0000256" key="3">
    <source>
        <dbReference type="ARBA" id="ARBA00023002"/>
    </source>
</evidence>
<dbReference type="FunFam" id="3.40.309.10:FF:000005">
    <property type="entry name" value="1-pyrroline-5-carboxylate dehydrogenase 1"/>
    <property type="match status" value="1"/>
</dbReference>
<dbReference type="NCBIfam" id="NF002852">
    <property type="entry name" value="PRK03137.1"/>
    <property type="match status" value="1"/>
</dbReference>
<sequence>MLKLPPYKNEPFTDFGDPANAQAYRDALTKVRARLGETYPLIIGGERIHTEETLESLNPSNHAEVVGRTAKATVEHAEKALAVAWQAYESWKTWDMDARARILIRAAALLRRRKHEFSALMSLEAGKNWAEADADTAEAIDFLEYYARQSMKYALPGETADFPGEENRLHYIPLGVGVSISPWNFPLAIFAGMLAAPIVVGNTVIAKPAEDTGVIAAWFAELLEEAGLPAGVLTFLPGLGEEVGDYLVRHPQTRFVTFTGSRQVGLLINQHAATHQKGQKWIKRAVLEMGGKDALIVDETADLDEAAQAAVQSAFGFAGQKCSAMSRLIVVDAVYDALVEKVVARTETLTVGPGEENANVTPLVNQESFEKVSRYLEIGRQEGKLRAGGSADGSKGYFVQPTVFVDVDPQARIAQEEIFGPVVAVIRARDFDHALQIANGTEYGLTGGVFSKDRARLEKARREFEVGNLYLNRKITGALVGVQPFGGYNMSGTDSKAGGPDYLTNFLQLKTVTERF</sequence>
<protein>
    <recommendedName>
        <fullName evidence="5">L-glutamate gamma-semialdehyde dehydrogenase</fullName>
        <ecNumber evidence="2">1.2.1.88</ecNumber>
    </recommendedName>
    <alternativeName>
        <fullName evidence="5">L-glutamate gamma-semialdehyde dehydrogenase</fullName>
    </alternativeName>
</protein>
<dbReference type="GO" id="GO:0003842">
    <property type="term" value="F:L-glutamate gamma-semialdehyde dehydrogenase activity"/>
    <property type="evidence" value="ECO:0007669"/>
    <property type="project" value="UniProtKB-EC"/>
</dbReference>
<dbReference type="GO" id="GO:0009898">
    <property type="term" value="C:cytoplasmic side of plasma membrane"/>
    <property type="evidence" value="ECO:0007669"/>
    <property type="project" value="TreeGrafter"/>
</dbReference>
<dbReference type="PROSITE" id="PS00687">
    <property type="entry name" value="ALDEHYDE_DEHYDR_GLU"/>
    <property type="match status" value="1"/>
</dbReference>
<dbReference type="GO" id="GO:0004657">
    <property type="term" value="F:proline dehydrogenase activity"/>
    <property type="evidence" value="ECO:0007669"/>
    <property type="project" value="UniProtKB-ARBA"/>
</dbReference>
<dbReference type="InterPro" id="IPR016163">
    <property type="entry name" value="Ald_DH_C"/>
</dbReference>
<dbReference type="CDD" id="cd07124">
    <property type="entry name" value="ALDH_PutA-P5CDH-RocA"/>
    <property type="match status" value="1"/>
</dbReference>
<dbReference type="SUPFAM" id="SSF53720">
    <property type="entry name" value="ALDH-like"/>
    <property type="match status" value="1"/>
</dbReference>
<evidence type="ECO:0000259" key="10">
    <source>
        <dbReference type="Pfam" id="PF00171"/>
    </source>
</evidence>
<evidence type="ECO:0000256" key="4">
    <source>
        <dbReference type="ARBA" id="ARBA00023027"/>
    </source>
</evidence>
<name>A0A841HWP2_9DEIO</name>
<dbReference type="PROSITE" id="PS00070">
    <property type="entry name" value="ALDEHYDE_DEHYDR_CYS"/>
    <property type="match status" value="1"/>
</dbReference>
<dbReference type="InterPro" id="IPR015590">
    <property type="entry name" value="Aldehyde_DH_dom"/>
</dbReference>
<dbReference type="GO" id="GO:0010133">
    <property type="term" value="P:L-proline catabolic process to L-glutamate"/>
    <property type="evidence" value="ECO:0007669"/>
    <property type="project" value="TreeGrafter"/>
</dbReference>
<gene>
    <name evidence="11" type="ORF">HNR42_000478</name>
</gene>
<dbReference type="Gene3D" id="3.40.309.10">
    <property type="entry name" value="Aldehyde Dehydrogenase, Chain A, domain 2"/>
    <property type="match status" value="1"/>
</dbReference>
<dbReference type="InterPro" id="IPR050485">
    <property type="entry name" value="Proline_metab_enzyme"/>
</dbReference>
<dbReference type="InterPro" id="IPR005932">
    <property type="entry name" value="RocA"/>
</dbReference>
<proteinExistence type="inferred from homology"/>
<comment type="similarity">
    <text evidence="7">Belongs to the aldehyde dehydrogenase family. RocA subfamily.</text>
</comment>
<evidence type="ECO:0000256" key="6">
    <source>
        <dbReference type="ARBA" id="ARBA00048142"/>
    </source>
</evidence>
<dbReference type="RefSeq" id="WP_183984151.1">
    <property type="nucleotide sequence ID" value="NZ_JACHHG010000002.1"/>
</dbReference>
<evidence type="ECO:0000256" key="9">
    <source>
        <dbReference type="RuleBase" id="RU003345"/>
    </source>
</evidence>
<evidence type="ECO:0000313" key="11">
    <source>
        <dbReference type="EMBL" id="MBB6097064.1"/>
    </source>
</evidence>
<organism evidence="11 12">
    <name type="scientific">Deinobacterium chartae</name>
    <dbReference type="NCBI Taxonomy" id="521158"/>
    <lineage>
        <taxon>Bacteria</taxon>
        <taxon>Thermotogati</taxon>
        <taxon>Deinococcota</taxon>
        <taxon>Deinococci</taxon>
        <taxon>Deinococcales</taxon>
        <taxon>Deinococcaceae</taxon>
        <taxon>Deinobacterium</taxon>
    </lineage>
</organism>
<comment type="catalytic activity">
    <reaction evidence="6">
        <text>L-glutamate 5-semialdehyde + NAD(+) + H2O = L-glutamate + NADH + 2 H(+)</text>
        <dbReference type="Rhea" id="RHEA:30235"/>
        <dbReference type="ChEBI" id="CHEBI:15377"/>
        <dbReference type="ChEBI" id="CHEBI:15378"/>
        <dbReference type="ChEBI" id="CHEBI:29985"/>
        <dbReference type="ChEBI" id="CHEBI:57540"/>
        <dbReference type="ChEBI" id="CHEBI:57945"/>
        <dbReference type="ChEBI" id="CHEBI:58066"/>
        <dbReference type="EC" id="1.2.1.88"/>
    </reaction>
</comment>